<dbReference type="AlphaFoldDB" id="A0AAD7BHM5"/>
<feature type="compositionally biased region" description="Low complexity" evidence="1">
    <location>
        <begin position="8"/>
        <end position="23"/>
    </location>
</feature>
<accession>A0AAD7BHM5</accession>
<proteinExistence type="predicted"/>
<feature type="region of interest" description="Disordered" evidence="1">
    <location>
        <begin position="173"/>
        <end position="209"/>
    </location>
</feature>
<reference evidence="2" key="1">
    <citation type="submission" date="2023-03" db="EMBL/GenBank/DDBJ databases">
        <title>Massive genome expansion in bonnet fungi (Mycena s.s.) driven by repeated elements and novel gene families across ecological guilds.</title>
        <authorList>
            <consortium name="Lawrence Berkeley National Laboratory"/>
            <person name="Harder C.B."/>
            <person name="Miyauchi S."/>
            <person name="Viragh M."/>
            <person name="Kuo A."/>
            <person name="Thoen E."/>
            <person name="Andreopoulos B."/>
            <person name="Lu D."/>
            <person name="Skrede I."/>
            <person name="Drula E."/>
            <person name="Henrissat B."/>
            <person name="Morin E."/>
            <person name="Kohler A."/>
            <person name="Barry K."/>
            <person name="LaButti K."/>
            <person name="Morin E."/>
            <person name="Salamov A."/>
            <person name="Lipzen A."/>
            <person name="Mereny Z."/>
            <person name="Hegedus B."/>
            <person name="Baldrian P."/>
            <person name="Stursova M."/>
            <person name="Weitz H."/>
            <person name="Taylor A."/>
            <person name="Grigoriev I.V."/>
            <person name="Nagy L.G."/>
            <person name="Martin F."/>
            <person name="Kauserud H."/>
        </authorList>
    </citation>
    <scope>NUCLEOTIDE SEQUENCE</scope>
    <source>
        <strain evidence="2">9284</strain>
    </source>
</reference>
<dbReference type="Proteomes" id="UP001221142">
    <property type="component" value="Unassembled WGS sequence"/>
</dbReference>
<dbReference type="EMBL" id="JARKIF010000016">
    <property type="protein sequence ID" value="KAJ7621176.1"/>
    <property type="molecule type" value="Genomic_DNA"/>
</dbReference>
<feature type="region of interest" description="Disordered" evidence="1">
    <location>
        <begin position="101"/>
        <end position="137"/>
    </location>
</feature>
<organism evidence="2 3">
    <name type="scientific">Roridomyces roridus</name>
    <dbReference type="NCBI Taxonomy" id="1738132"/>
    <lineage>
        <taxon>Eukaryota</taxon>
        <taxon>Fungi</taxon>
        <taxon>Dikarya</taxon>
        <taxon>Basidiomycota</taxon>
        <taxon>Agaricomycotina</taxon>
        <taxon>Agaricomycetes</taxon>
        <taxon>Agaricomycetidae</taxon>
        <taxon>Agaricales</taxon>
        <taxon>Marasmiineae</taxon>
        <taxon>Mycenaceae</taxon>
        <taxon>Roridomyces</taxon>
    </lineage>
</organism>
<sequence length="471" mass="47777">MPPLEPIQAPQASASRPSRAATVEDVDDEDDLPPPLERISQASTSSTPASAPEVPPQTQSAPAPSTNTNAPPPPHAHGQPAFTFGLDIVFSTLGPIPPPADLHAAGGVGDALGANPAANPTAPPPPPPGAPGPGPAFTFPGVSGVGLNTGAGRGRGGVMGAFGQLFTGFGFQMNPTGNAPQPAAAGHPNVAPPNPGAPPQAQPQDQAQAQAAQTLGMAMLRALGLAPPTPQAGAAPGGPATPDAAPGAAPDLGGFQLPPWLRPPGQAAPNANADNAAGNPPPMAGAWNLPFAPTRRTTLPGGGVIFEFGTGPGATDGQHFHTHPHAHPDATTNAGPQQPPPPPQEWAPPPPPGPTFRQRVERREREAGLRCYDASCGVGPSDEDPFVVVDEEARRMVPIYKGKSVEGGREKVCDHKFHPACLVSAQRASRGWREPVLDGNDSEVEVACSVCRAAGVVPQADWLAGTILPLD</sequence>
<comment type="caution">
    <text evidence="2">The sequence shown here is derived from an EMBL/GenBank/DDBJ whole genome shotgun (WGS) entry which is preliminary data.</text>
</comment>
<feature type="compositionally biased region" description="Low complexity" evidence="1">
    <location>
        <begin position="60"/>
        <end position="69"/>
    </location>
</feature>
<keyword evidence="3" id="KW-1185">Reference proteome</keyword>
<evidence type="ECO:0000313" key="2">
    <source>
        <dbReference type="EMBL" id="KAJ7621176.1"/>
    </source>
</evidence>
<feature type="compositionally biased region" description="Low complexity" evidence="1">
    <location>
        <begin position="263"/>
        <end position="278"/>
    </location>
</feature>
<feature type="compositionally biased region" description="Pro residues" evidence="1">
    <location>
        <begin position="190"/>
        <end position="201"/>
    </location>
</feature>
<feature type="compositionally biased region" description="Pro residues" evidence="1">
    <location>
        <begin position="337"/>
        <end position="354"/>
    </location>
</feature>
<protein>
    <submittedName>
        <fullName evidence="2">Uncharacterized protein</fullName>
    </submittedName>
</protein>
<feature type="compositionally biased region" description="Low complexity" evidence="1">
    <location>
        <begin position="226"/>
        <end position="254"/>
    </location>
</feature>
<evidence type="ECO:0000256" key="1">
    <source>
        <dbReference type="SAM" id="MobiDB-lite"/>
    </source>
</evidence>
<feature type="compositionally biased region" description="Gly residues" evidence="1">
    <location>
        <begin position="300"/>
        <end position="314"/>
    </location>
</feature>
<feature type="compositionally biased region" description="Pro residues" evidence="1">
    <location>
        <begin position="121"/>
        <end position="134"/>
    </location>
</feature>
<name>A0AAD7BHM5_9AGAR</name>
<feature type="region of interest" description="Disordered" evidence="1">
    <location>
        <begin position="1"/>
        <end position="81"/>
    </location>
</feature>
<feature type="region of interest" description="Disordered" evidence="1">
    <location>
        <begin position="226"/>
        <end position="357"/>
    </location>
</feature>
<evidence type="ECO:0000313" key="3">
    <source>
        <dbReference type="Proteomes" id="UP001221142"/>
    </source>
</evidence>
<gene>
    <name evidence="2" type="ORF">FB45DRAFT_136950</name>
</gene>
<feature type="compositionally biased region" description="Low complexity" evidence="1">
    <location>
        <begin position="42"/>
        <end position="52"/>
    </location>
</feature>